<dbReference type="Proteomes" id="UP000035704">
    <property type="component" value="Chromosome"/>
</dbReference>
<keyword evidence="2" id="KW-1185">Reference proteome</keyword>
<reference evidence="1 2" key="1">
    <citation type="submission" date="2014-10" db="EMBL/GenBank/DDBJ databases">
        <title>Genome sequence of Clostridium aceticum DSM 1496.</title>
        <authorList>
            <person name="Poehlein A."/>
            <person name="Schiel-Bengelsdorf B."/>
            <person name="Gottschalk G."/>
            <person name="Duerre P."/>
            <person name="Daniel R."/>
        </authorList>
    </citation>
    <scope>NUCLEOTIDE SEQUENCE [LARGE SCALE GENOMIC DNA]</scope>
    <source>
        <strain evidence="1 2">DSM 1496</strain>
    </source>
</reference>
<dbReference type="EMBL" id="CP009687">
    <property type="protein sequence ID" value="AKL96184.1"/>
    <property type="molecule type" value="Genomic_DNA"/>
</dbReference>
<proteinExistence type="predicted"/>
<dbReference type="OrthoDB" id="9836399at2"/>
<protein>
    <submittedName>
        <fullName evidence="1">Uncharacterized protein</fullName>
    </submittedName>
</protein>
<dbReference type="RefSeq" id="WP_044825217.1">
    <property type="nucleotide sequence ID" value="NZ_CP009687.1"/>
</dbReference>
<evidence type="ECO:0000313" key="2">
    <source>
        <dbReference type="Proteomes" id="UP000035704"/>
    </source>
</evidence>
<dbReference type="KEGG" id="cace:CACET_c27390"/>
<gene>
    <name evidence="1" type="ORF">CACET_c27390</name>
</gene>
<accession>A0A0D8I978</accession>
<organism evidence="1 2">
    <name type="scientific">Clostridium aceticum</name>
    <dbReference type="NCBI Taxonomy" id="84022"/>
    <lineage>
        <taxon>Bacteria</taxon>
        <taxon>Bacillati</taxon>
        <taxon>Bacillota</taxon>
        <taxon>Clostridia</taxon>
        <taxon>Eubacteriales</taxon>
        <taxon>Clostridiaceae</taxon>
        <taxon>Clostridium</taxon>
    </lineage>
</organism>
<dbReference type="PATRIC" id="fig|84022.5.peg.675"/>
<sequence length="306" mass="35410">MANMIRDLKGLYGCIMDSNGNFLTKMTGVYRNVKLSERRYEFLKGLINLVMTTRITSENTKNYIKSNGSSVRDFVNSYNLTVKEEEQLKASSVSQNVDYDRKKLLNFFPNDTVIKVIFSYELNITEYEKMLNMAYTKYGGNRKMLNNLALTIPKTAVNDNLTEEEFEELLRVIAPYTKAQRKYISENIPDEQVGYLNYLVSAHKLEGEDLKRYKILKVLLEGERFIELEETDSTEQKDDIDPDEKEITIEDMEQTKGGVIVTEVIKKGELKSKRIQYDPNILSSKDEVDIDLENINFEDLTDADVE</sequence>
<dbReference type="AlphaFoldDB" id="A0A0D8I978"/>
<evidence type="ECO:0000313" key="1">
    <source>
        <dbReference type="EMBL" id="AKL96184.1"/>
    </source>
</evidence>
<dbReference type="STRING" id="84022.CACET_c27390"/>
<name>A0A0D8I978_9CLOT</name>